<name>A0A6B1D8J5_9CHLR</name>
<dbReference type="PROSITE" id="PS51781">
    <property type="entry name" value="SH3B"/>
    <property type="match status" value="1"/>
</dbReference>
<evidence type="ECO:0000313" key="4">
    <source>
        <dbReference type="EMBL" id="MYC95712.1"/>
    </source>
</evidence>
<evidence type="ECO:0000256" key="2">
    <source>
        <dbReference type="SAM" id="Phobius"/>
    </source>
</evidence>
<proteinExistence type="predicted"/>
<feature type="transmembrane region" description="Helical" evidence="2">
    <location>
        <begin position="64"/>
        <end position="82"/>
    </location>
</feature>
<reference evidence="4" key="1">
    <citation type="submission" date="2019-09" db="EMBL/GenBank/DDBJ databases">
        <title>Characterisation of the sponge microbiome using genome-centric metagenomics.</title>
        <authorList>
            <person name="Engelberts J.P."/>
            <person name="Robbins S.J."/>
            <person name="De Goeij J.M."/>
            <person name="Aranda M."/>
            <person name="Bell S.C."/>
            <person name="Webster N.S."/>
        </authorList>
    </citation>
    <scope>NUCLEOTIDE SEQUENCE</scope>
    <source>
        <strain evidence="4">SB0661_bin_32</strain>
    </source>
</reference>
<keyword evidence="2" id="KW-1133">Transmembrane helix</keyword>
<keyword evidence="2" id="KW-0472">Membrane</keyword>
<dbReference type="SMART" id="SM00287">
    <property type="entry name" value="SH3b"/>
    <property type="match status" value="1"/>
</dbReference>
<feature type="domain" description="SH3b" evidence="3">
    <location>
        <begin position="146"/>
        <end position="211"/>
    </location>
</feature>
<comment type="caution">
    <text evidence="4">The sequence shown here is derived from an EMBL/GenBank/DDBJ whole genome shotgun (WGS) entry which is preliminary data.</text>
</comment>
<dbReference type="AlphaFoldDB" id="A0A6B1D8J5"/>
<feature type="transmembrane region" description="Helical" evidence="2">
    <location>
        <begin position="26"/>
        <end position="44"/>
    </location>
</feature>
<dbReference type="InterPro" id="IPR003646">
    <property type="entry name" value="SH3-like_bac-type"/>
</dbReference>
<accession>A0A6B1D8J5</accession>
<dbReference type="Pfam" id="PF08239">
    <property type="entry name" value="SH3_3"/>
    <property type="match status" value="1"/>
</dbReference>
<sequence>MKERFIVSAMARLAISAHLRPLPAKAGILTIGLAGYIVRLSLFISSHNHCKRGERQRGKMKKSLLILLIAVFLAGVGAPLYAQDATLTLESLAEKVESMVELVTSLSDRMNAFEVRLAALEATDTPTATLTPTPTATSTPTPTATSTSPTVSINGTMNVRAGPGTNYAVIGQATAGAEYPISGKNPSGGWWQIIYGGQYGWVYAPLVTATNPELVQIAPAIPTPAATPVPTATPVPPPPAHAFSLVDSGSCPGNDQQTFFEGVIRDRHNNVLNNVCVHIAFNGPRNTKCSGCGKPTGKWGFSPFGGRASSGTFVEIWVVNCPAGVNTDGSHNSKDFSNLTPLSPKWSMSISNSVGCNNITFKQN</sequence>
<gene>
    <name evidence="4" type="ORF">F4X14_12145</name>
</gene>
<dbReference type="Gene3D" id="2.30.30.40">
    <property type="entry name" value="SH3 Domains"/>
    <property type="match status" value="1"/>
</dbReference>
<keyword evidence="2" id="KW-0812">Transmembrane</keyword>
<evidence type="ECO:0000259" key="3">
    <source>
        <dbReference type="PROSITE" id="PS51781"/>
    </source>
</evidence>
<protein>
    <submittedName>
        <fullName evidence="4">SH3 domain-containing protein</fullName>
    </submittedName>
</protein>
<feature type="region of interest" description="Disordered" evidence="1">
    <location>
        <begin position="124"/>
        <end position="155"/>
    </location>
</feature>
<feature type="compositionally biased region" description="Low complexity" evidence="1">
    <location>
        <begin position="124"/>
        <end position="150"/>
    </location>
</feature>
<dbReference type="EMBL" id="VXMH01000064">
    <property type="protein sequence ID" value="MYC95712.1"/>
    <property type="molecule type" value="Genomic_DNA"/>
</dbReference>
<organism evidence="4">
    <name type="scientific">Caldilineaceae bacterium SB0661_bin_32</name>
    <dbReference type="NCBI Taxonomy" id="2605255"/>
    <lineage>
        <taxon>Bacteria</taxon>
        <taxon>Bacillati</taxon>
        <taxon>Chloroflexota</taxon>
        <taxon>Caldilineae</taxon>
        <taxon>Caldilineales</taxon>
        <taxon>Caldilineaceae</taxon>
    </lineage>
</organism>
<evidence type="ECO:0000256" key="1">
    <source>
        <dbReference type="SAM" id="MobiDB-lite"/>
    </source>
</evidence>